<keyword evidence="2" id="KW-1185">Reference proteome</keyword>
<organism evidence="1 2">
    <name type="scientific">Alginatibacterium sediminis</name>
    <dbReference type="NCBI Taxonomy" id="2164068"/>
    <lineage>
        <taxon>Bacteria</taxon>
        <taxon>Pseudomonadati</taxon>
        <taxon>Pseudomonadota</taxon>
        <taxon>Gammaproteobacteria</taxon>
        <taxon>Alteromonadales</taxon>
        <taxon>Alteromonadaceae</taxon>
        <taxon>Alginatibacterium</taxon>
    </lineage>
</organism>
<evidence type="ECO:0000313" key="1">
    <source>
        <dbReference type="EMBL" id="RKF15591.1"/>
    </source>
</evidence>
<name>A0A420E847_9ALTE</name>
<dbReference type="AlphaFoldDB" id="A0A420E847"/>
<gene>
    <name evidence="1" type="ORF">DBZ36_14485</name>
</gene>
<reference evidence="1 2" key="1">
    <citation type="submission" date="2018-09" db="EMBL/GenBank/DDBJ databases">
        <authorList>
            <person name="Wang Z."/>
        </authorList>
    </citation>
    <scope>NUCLEOTIDE SEQUENCE [LARGE SCALE GENOMIC DNA]</scope>
    <source>
        <strain evidence="1 2">ALS 81</strain>
    </source>
</reference>
<dbReference type="EMBL" id="RAQO01000008">
    <property type="protein sequence ID" value="RKF15591.1"/>
    <property type="molecule type" value="Genomic_DNA"/>
</dbReference>
<accession>A0A420E847</accession>
<comment type="caution">
    <text evidence="1">The sequence shown here is derived from an EMBL/GenBank/DDBJ whole genome shotgun (WGS) entry which is preliminary data.</text>
</comment>
<dbReference type="RefSeq" id="WP_120355677.1">
    <property type="nucleotide sequence ID" value="NZ_RAQO01000008.1"/>
</dbReference>
<protein>
    <submittedName>
        <fullName evidence="1">Uncharacterized protein</fullName>
    </submittedName>
</protein>
<proteinExistence type="predicted"/>
<evidence type="ECO:0000313" key="2">
    <source>
        <dbReference type="Proteomes" id="UP000286482"/>
    </source>
</evidence>
<dbReference type="OrthoDB" id="9829644at2"/>
<sequence>MQISANVGISTYQQGSLNRQVSTQPIEPQLPNKDEIGQELKNRYDSLSPEQQLSTKRNVESYYQSAQDTQQQVTDAKRNTVLGANAVQHTEKLAEIYYTSSTGNEAPKSSSSVTDYAAKSTLDGSVDRIVEQQVNARRLELYKSISDYSPQGAQPELYSVSQVV</sequence>
<dbReference type="Proteomes" id="UP000286482">
    <property type="component" value="Unassembled WGS sequence"/>
</dbReference>